<evidence type="ECO:0008006" key="4">
    <source>
        <dbReference type="Google" id="ProtNLM"/>
    </source>
</evidence>
<dbReference type="AlphaFoldDB" id="A0A4S8KLN1"/>
<evidence type="ECO:0000313" key="2">
    <source>
        <dbReference type="EMBL" id="THU76361.1"/>
    </source>
</evidence>
<proteinExistence type="predicted"/>
<feature type="region of interest" description="Disordered" evidence="1">
    <location>
        <begin position="225"/>
        <end position="301"/>
    </location>
</feature>
<dbReference type="OrthoDB" id="3269701at2759"/>
<protein>
    <recommendedName>
        <fullName evidence="4">No apical meristem-associated C-terminal domain-containing protein</fullName>
    </recommendedName>
</protein>
<dbReference type="EMBL" id="ML180960">
    <property type="protein sequence ID" value="THU76361.1"/>
    <property type="molecule type" value="Genomic_DNA"/>
</dbReference>
<feature type="compositionally biased region" description="Polar residues" evidence="1">
    <location>
        <begin position="225"/>
        <end position="242"/>
    </location>
</feature>
<name>A0A4S8KLN1_DENBC</name>
<evidence type="ECO:0000256" key="1">
    <source>
        <dbReference type="SAM" id="MobiDB-lite"/>
    </source>
</evidence>
<dbReference type="Proteomes" id="UP000297245">
    <property type="component" value="Unassembled WGS sequence"/>
</dbReference>
<accession>A0A4S8KLN1</accession>
<feature type="compositionally biased region" description="Acidic residues" evidence="1">
    <location>
        <begin position="250"/>
        <end position="277"/>
    </location>
</feature>
<feature type="compositionally biased region" description="Basic residues" evidence="1">
    <location>
        <begin position="23"/>
        <end position="32"/>
    </location>
</feature>
<evidence type="ECO:0000313" key="3">
    <source>
        <dbReference type="Proteomes" id="UP000297245"/>
    </source>
</evidence>
<reference evidence="2 3" key="1">
    <citation type="journal article" date="2019" name="Nat. Ecol. Evol.">
        <title>Megaphylogeny resolves global patterns of mushroom evolution.</title>
        <authorList>
            <person name="Varga T."/>
            <person name="Krizsan K."/>
            <person name="Foldi C."/>
            <person name="Dima B."/>
            <person name="Sanchez-Garcia M."/>
            <person name="Sanchez-Ramirez S."/>
            <person name="Szollosi G.J."/>
            <person name="Szarkandi J.G."/>
            <person name="Papp V."/>
            <person name="Albert L."/>
            <person name="Andreopoulos W."/>
            <person name="Angelini C."/>
            <person name="Antonin V."/>
            <person name="Barry K.W."/>
            <person name="Bougher N.L."/>
            <person name="Buchanan P."/>
            <person name="Buyck B."/>
            <person name="Bense V."/>
            <person name="Catcheside P."/>
            <person name="Chovatia M."/>
            <person name="Cooper J."/>
            <person name="Damon W."/>
            <person name="Desjardin D."/>
            <person name="Finy P."/>
            <person name="Geml J."/>
            <person name="Haridas S."/>
            <person name="Hughes K."/>
            <person name="Justo A."/>
            <person name="Karasinski D."/>
            <person name="Kautmanova I."/>
            <person name="Kiss B."/>
            <person name="Kocsube S."/>
            <person name="Kotiranta H."/>
            <person name="LaButti K.M."/>
            <person name="Lechner B.E."/>
            <person name="Liimatainen K."/>
            <person name="Lipzen A."/>
            <person name="Lukacs Z."/>
            <person name="Mihaltcheva S."/>
            <person name="Morgado L.N."/>
            <person name="Niskanen T."/>
            <person name="Noordeloos M.E."/>
            <person name="Ohm R.A."/>
            <person name="Ortiz-Santana B."/>
            <person name="Ovrebo C."/>
            <person name="Racz N."/>
            <person name="Riley R."/>
            <person name="Savchenko A."/>
            <person name="Shiryaev A."/>
            <person name="Soop K."/>
            <person name="Spirin V."/>
            <person name="Szebenyi C."/>
            <person name="Tomsovsky M."/>
            <person name="Tulloss R.E."/>
            <person name="Uehling J."/>
            <person name="Grigoriev I.V."/>
            <person name="Vagvolgyi C."/>
            <person name="Papp T."/>
            <person name="Martin F.M."/>
            <person name="Miettinen O."/>
            <person name="Hibbett D.S."/>
            <person name="Nagy L.G."/>
        </authorList>
    </citation>
    <scope>NUCLEOTIDE SEQUENCE [LARGE SCALE GENOMIC DNA]</scope>
    <source>
        <strain evidence="2 3">CBS 962.96</strain>
    </source>
</reference>
<keyword evidence="3" id="KW-1185">Reference proteome</keyword>
<sequence length="364" mass="40926">MTTPQKECPPSTQPELTTDQPRKRGRPKGSKNKPKESSAASEKPPNTTTKKPKKRGHDTSVPPVATIEDKNNSIEATEENEMSISVTWTEALHDTIIKEITDNPEIKQGLFPSPGTVVYDADGNIVKSNSKPKTEYHWKLARLVFEQDEKYEEVFEATTQTVAGQTNMIKKVNQAKAYLGQTREGLTSEEQIDMSLTNGFTTKWAEIQETVPYFFDMKNLIGERPNQTPVGLSNSVTTNDTSILLKGQSSDDDTTSDTSDEEGEEIEDDEINDDDESFGPKKGKSAPGKVRRKTKQTPADRFIEVEKESEATAHEKLLNQRLKVKRRNELEVAKVQAKAQVKIVKEKAKMEFAIKKRQMELDHE</sequence>
<feature type="compositionally biased region" description="Basic residues" evidence="1">
    <location>
        <begin position="281"/>
        <end position="295"/>
    </location>
</feature>
<organism evidence="2 3">
    <name type="scientific">Dendrothele bispora (strain CBS 962.96)</name>
    <dbReference type="NCBI Taxonomy" id="1314807"/>
    <lineage>
        <taxon>Eukaryota</taxon>
        <taxon>Fungi</taxon>
        <taxon>Dikarya</taxon>
        <taxon>Basidiomycota</taxon>
        <taxon>Agaricomycotina</taxon>
        <taxon>Agaricomycetes</taxon>
        <taxon>Agaricomycetidae</taxon>
        <taxon>Agaricales</taxon>
        <taxon>Agaricales incertae sedis</taxon>
        <taxon>Dendrothele</taxon>
    </lineage>
</organism>
<feature type="region of interest" description="Disordered" evidence="1">
    <location>
        <begin position="1"/>
        <end position="81"/>
    </location>
</feature>
<gene>
    <name evidence="2" type="ORF">K435DRAFT_879312</name>
</gene>